<dbReference type="OrthoDB" id="9809164at2"/>
<keyword evidence="8" id="KW-0614">Plasmid</keyword>
<accession>A0A494T797</accession>
<keyword evidence="8" id="KW-0449">Lipoprotein</keyword>
<dbReference type="CDD" id="cd07185">
    <property type="entry name" value="OmpA_C-like"/>
    <property type="match status" value="1"/>
</dbReference>
<dbReference type="KEGG" id="spha:D3Y57_04280"/>
<dbReference type="EMBL" id="CP032828">
    <property type="protein sequence ID" value="AYJ85249.1"/>
    <property type="molecule type" value="Genomic_DNA"/>
</dbReference>
<dbReference type="GO" id="GO:0051301">
    <property type="term" value="P:cell division"/>
    <property type="evidence" value="ECO:0007669"/>
    <property type="project" value="UniProtKB-KW"/>
</dbReference>
<dbReference type="InterPro" id="IPR050330">
    <property type="entry name" value="Bact_OuterMem_StrucFunc"/>
</dbReference>
<dbReference type="PANTHER" id="PTHR30329:SF21">
    <property type="entry name" value="LIPOPROTEIN YIAD-RELATED"/>
    <property type="match status" value="1"/>
</dbReference>
<dbReference type="PRINTS" id="PR01021">
    <property type="entry name" value="OMPADOMAIN"/>
</dbReference>
<keyword evidence="9" id="KW-1185">Reference proteome</keyword>
<feature type="domain" description="OmpA-like" evidence="7">
    <location>
        <begin position="43"/>
        <end position="160"/>
    </location>
</feature>
<dbReference type="AlphaFoldDB" id="A0A494T797"/>
<evidence type="ECO:0000256" key="3">
    <source>
        <dbReference type="ARBA" id="ARBA00023136"/>
    </source>
</evidence>
<dbReference type="Pfam" id="PF00691">
    <property type="entry name" value="OmpA"/>
    <property type="match status" value="1"/>
</dbReference>
<evidence type="ECO:0000256" key="1">
    <source>
        <dbReference type="ARBA" id="ARBA00004442"/>
    </source>
</evidence>
<dbReference type="GO" id="GO:0009279">
    <property type="term" value="C:cell outer membrane"/>
    <property type="evidence" value="ECO:0007669"/>
    <property type="project" value="UniProtKB-SubCell"/>
</dbReference>
<evidence type="ECO:0000313" key="8">
    <source>
        <dbReference type="EMBL" id="AYJ85249.1"/>
    </source>
</evidence>
<dbReference type="InterPro" id="IPR006664">
    <property type="entry name" value="OMP_bac"/>
</dbReference>
<reference evidence="8 9" key="1">
    <citation type="submission" date="2018-09" db="EMBL/GenBank/DDBJ databases">
        <title>Sphingomonas peninsula sp. nov., isolated from fildes peninsula, Antarctic soil.</title>
        <authorList>
            <person name="Yingchao G."/>
        </authorList>
    </citation>
    <scope>NUCLEOTIDE SEQUENCE [LARGE SCALE GENOMIC DNA]</scope>
    <source>
        <strain evidence="8 9">YZ-8</strain>
        <plasmid evidence="8 9">unnamed1</plasmid>
    </source>
</reference>
<evidence type="ECO:0000256" key="6">
    <source>
        <dbReference type="PROSITE-ProRule" id="PRU00473"/>
    </source>
</evidence>
<dbReference type="InterPro" id="IPR036737">
    <property type="entry name" value="OmpA-like_sf"/>
</dbReference>
<evidence type="ECO:0000256" key="4">
    <source>
        <dbReference type="ARBA" id="ARBA00023237"/>
    </source>
</evidence>
<geneLocation type="plasmid" evidence="8">
    <name>unnamed1</name>
</geneLocation>
<dbReference type="InterPro" id="IPR006665">
    <property type="entry name" value="OmpA-like"/>
</dbReference>
<keyword evidence="2" id="KW-0132">Cell division</keyword>
<evidence type="ECO:0000313" key="9">
    <source>
        <dbReference type="Proteomes" id="UP000276254"/>
    </source>
</evidence>
<dbReference type="NCBIfam" id="TIGR02802">
    <property type="entry name" value="Pal_lipo"/>
    <property type="match status" value="1"/>
</dbReference>
<dbReference type="PROSITE" id="PS51123">
    <property type="entry name" value="OMPA_2"/>
    <property type="match status" value="1"/>
</dbReference>
<protein>
    <submittedName>
        <fullName evidence="8">Peptidoglycan-associated lipoprotein Pal</fullName>
    </submittedName>
</protein>
<dbReference type="InterPro" id="IPR014169">
    <property type="entry name" value="Pal_lipo_C"/>
</dbReference>
<comment type="subcellular location">
    <subcellularLocation>
        <location evidence="1">Cell outer membrane</location>
    </subcellularLocation>
</comment>
<name>A0A494T797_SPHPE</name>
<keyword evidence="5" id="KW-0131">Cell cycle</keyword>
<dbReference type="PANTHER" id="PTHR30329">
    <property type="entry name" value="STATOR ELEMENT OF FLAGELLAR MOTOR COMPLEX"/>
    <property type="match status" value="1"/>
</dbReference>
<evidence type="ECO:0000256" key="5">
    <source>
        <dbReference type="ARBA" id="ARBA00023306"/>
    </source>
</evidence>
<sequence length="162" mass="17642">MYALASHARVYHFGLRKEGAYCDEHGAACHTGQAGDVVAWRQKALVDAAGADRVLFELDSTTLTAQARAILRRQVRWLVENPEVAFTIEGHADEHGTRNYNLALGDRRATSVASFMSGLGISTSRLQTVSYGKERPEATGADEASFAQNRRAVSVVLSSVEF</sequence>
<evidence type="ECO:0000259" key="7">
    <source>
        <dbReference type="PROSITE" id="PS51123"/>
    </source>
</evidence>
<dbReference type="SUPFAM" id="SSF103088">
    <property type="entry name" value="OmpA-like"/>
    <property type="match status" value="1"/>
</dbReference>
<proteinExistence type="predicted"/>
<keyword evidence="4" id="KW-0998">Cell outer membrane</keyword>
<dbReference type="Gene3D" id="3.30.1330.60">
    <property type="entry name" value="OmpA-like domain"/>
    <property type="match status" value="1"/>
</dbReference>
<gene>
    <name evidence="8" type="primary">pal</name>
    <name evidence="8" type="ORF">D3Y57_04280</name>
</gene>
<organism evidence="8 9">
    <name type="scientific">Sphingomonas paeninsulae</name>
    <dbReference type="NCBI Taxonomy" id="2319844"/>
    <lineage>
        <taxon>Bacteria</taxon>
        <taxon>Pseudomonadati</taxon>
        <taxon>Pseudomonadota</taxon>
        <taxon>Alphaproteobacteria</taxon>
        <taxon>Sphingomonadales</taxon>
        <taxon>Sphingomonadaceae</taxon>
        <taxon>Sphingomonas</taxon>
    </lineage>
</organism>
<evidence type="ECO:0000256" key="2">
    <source>
        <dbReference type="ARBA" id="ARBA00022618"/>
    </source>
</evidence>
<dbReference type="Proteomes" id="UP000276254">
    <property type="component" value="Plasmid unnamed1"/>
</dbReference>
<keyword evidence="3 6" id="KW-0472">Membrane</keyword>